<sequence length="150" mass="17292">MKIGIDINNSDISRAVRNQLKSKGYYVVDMSLEEKKSIGEEVFRKTILANTSNLDFLISAQINEGNNIVDVYYEDTELSKKFSEEFIKCIDKLGVSNAKFNNGEEFYLIKNTKAATSIIKMNLQNIDMQKENIVQNIISCIEYIRFIERK</sequence>
<proteinExistence type="predicted"/>
<evidence type="ECO:0000313" key="2">
    <source>
        <dbReference type="Proteomes" id="UP001299068"/>
    </source>
</evidence>
<evidence type="ECO:0000313" key="1">
    <source>
        <dbReference type="EMBL" id="MBY0756976.1"/>
    </source>
</evidence>
<dbReference type="Proteomes" id="UP001299068">
    <property type="component" value="Unassembled WGS sequence"/>
</dbReference>
<organism evidence="1 2">
    <name type="scientific">Clostridium sardiniense</name>
    <name type="common">Clostridium absonum</name>
    <dbReference type="NCBI Taxonomy" id="29369"/>
    <lineage>
        <taxon>Bacteria</taxon>
        <taxon>Bacillati</taxon>
        <taxon>Bacillota</taxon>
        <taxon>Clostridia</taxon>
        <taxon>Eubacteriales</taxon>
        <taxon>Clostridiaceae</taxon>
        <taxon>Clostridium</taxon>
    </lineage>
</organism>
<comment type="caution">
    <text evidence="1">The sequence shown here is derived from an EMBL/GenBank/DDBJ whole genome shotgun (WGS) entry which is preliminary data.</text>
</comment>
<reference evidence="1 2" key="1">
    <citation type="journal article" date="2021" name="Cell Host Microbe">
        <title>in vivo commensal control of Clostridioides difficile virulence.</title>
        <authorList>
            <person name="Girinathan B.P."/>
            <person name="Dibenedetto N."/>
            <person name="Worley J.N."/>
            <person name="Peltier J."/>
            <person name="Arrieta-Ortiz M.L."/>
            <person name="Rupa Christinal Immanuel S."/>
            <person name="Lavin R."/>
            <person name="Delaney M.L."/>
            <person name="Cummins C."/>
            <person name="Hoffmann M."/>
            <person name="Luo Y."/>
            <person name="Gonzalez-Escalona N."/>
            <person name="Allard M."/>
            <person name="Onderdonk A.B."/>
            <person name="Gerber G.K."/>
            <person name="Sonenshein A.L."/>
            <person name="Baliga N."/>
            <person name="Dupuy B."/>
            <person name="Bry L."/>
        </authorList>
    </citation>
    <scope>NUCLEOTIDE SEQUENCE [LARGE SCALE GENOMIC DNA]</scope>
    <source>
        <strain evidence="1 2">DSM 599</strain>
    </source>
</reference>
<dbReference type="RefSeq" id="WP_221862159.1">
    <property type="nucleotide sequence ID" value="NZ_JAIKTU010000015.1"/>
</dbReference>
<protein>
    <submittedName>
        <fullName evidence="1">Uncharacterized protein</fullName>
    </submittedName>
</protein>
<gene>
    <name evidence="1" type="ORF">K5V21_16140</name>
</gene>
<name>A0ABS7L1N2_CLOSR</name>
<accession>A0ABS7L1N2</accession>
<keyword evidence="2" id="KW-1185">Reference proteome</keyword>
<dbReference type="Gene3D" id="3.40.630.40">
    <property type="entry name" value="Zn-dependent exopeptidases"/>
    <property type="match status" value="1"/>
</dbReference>
<dbReference type="EMBL" id="JAIKTU010000015">
    <property type="protein sequence ID" value="MBY0756976.1"/>
    <property type="molecule type" value="Genomic_DNA"/>
</dbReference>